<keyword evidence="2" id="KW-1185">Reference proteome</keyword>
<evidence type="ECO:0000313" key="2">
    <source>
        <dbReference type="Proteomes" id="UP001151760"/>
    </source>
</evidence>
<organism evidence="1 2">
    <name type="scientific">Tanacetum coccineum</name>
    <dbReference type="NCBI Taxonomy" id="301880"/>
    <lineage>
        <taxon>Eukaryota</taxon>
        <taxon>Viridiplantae</taxon>
        <taxon>Streptophyta</taxon>
        <taxon>Embryophyta</taxon>
        <taxon>Tracheophyta</taxon>
        <taxon>Spermatophyta</taxon>
        <taxon>Magnoliopsida</taxon>
        <taxon>eudicotyledons</taxon>
        <taxon>Gunneridae</taxon>
        <taxon>Pentapetalae</taxon>
        <taxon>asterids</taxon>
        <taxon>campanulids</taxon>
        <taxon>Asterales</taxon>
        <taxon>Asteraceae</taxon>
        <taxon>Asteroideae</taxon>
        <taxon>Anthemideae</taxon>
        <taxon>Anthemidinae</taxon>
        <taxon>Tanacetum</taxon>
    </lineage>
</organism>
<proteinExistence type="predicted"/>
<accession>A0ABQ5HI66</accession>
<name>A0ABQ5HI66_9ASTR</name>
<reference evidence="1" key="2">
    <citation type="submission" date="2022-01" db="EMBL/GenBank/DDBJ databases">
        <authorList>
            <person name="Yamashiro T."/>
            <person name="Shiraishi A."/>
            <person name="Satake H."/>
            <person name="Nakayama K."/>
        </authorList>
    </citation>
    <scope>NUCLEOTIDE SEQUENCE</scope>
</reference>
<dbReference type="EMBL" id="BQNB010019621">
    <property type="protein sequence ID" value="GJT87244.1"/>
    <property type="molecule type" value="Genomic_DNA"/>
</dbReference>
<evidence type="ECO:0000313" key="1">
    <source>
        <dbReference type="EMBL" id="GJT87244.1"/>
    </source>
</evidence>
<reference evidence="1" key="1">
    <citation type="journal article" date="2022" name="Int. J. Mol. Sci.">
        <title>Draft Genome of Tanacetum Coccineum: Genomic Comparison of Closely Related Tanacetum-Family Plants.</title>
        <authorList>
            <person name="Yamashiro T."/>
            <person name="Shiraishi A."/>
            <person name="Nakayama K."/>
            <person name="Satake H."/>
        </authorList>
    </citation>
    <scope>NUCLEOTIDE SEQUENCE</scope>
</reference>
<comment type="caution">
    <text evidence="1">The sequence shown here is derived from an EMBL/GenBank/DDBJ whole genome shotgun (WGS) entry which is preliminary data.</text>
</comment>
<gene>
    <name evidence="1" type="ORF">Tco_1068961</name>
</gene>
<sequence length="167" mass="19013">MEEAEPYKQENHLFIFYSILRISNGVPPRCACLGSLCLTRPLEFIGPWGTSGDLGLSIVLPYGKKLGYSEWSTPTVLKLAEDRVNLQSRVKEEDSITAVEKTRVFDLGVMDALWFSLCRSKSFQRLRSRSSLKFIELSFLWITRGFNIKVCYAYGTPVKLYARAQSV</sequence>
<protein>
    <submittedName>
        <fullName evidence="1">Uncharacterized protein</fullName>
    </submittedName>
</protein>
<dbReference type="Proteomes" id="UP001151760">
    <property type="component" value="Unassembled WGS sequence"/>
</dbReference>